<dbReference type="Gene3D" id="3.90.79.10">
    <property type="entry name" value="Nucleoside Triphosphate Pyrophosphohydrolase"/>
    <property type="match status" value="1"/>
</dbReference>
<comment type="cofactor">
    <cofactor evidence="1">
        <name>Mg(2+)</name>
        <dbReference type="ChEBI" id="CHEBI:18420"/>
    </cofactor>
</comment>
<evidence type="ECO:0000256" key="2">
    <source>
        <dbReference type="ARBA" id="ARBA00005582"/>
    </source>
</evidence>
<reference evidence="7 8" key="1">
    <citation type="journal article" date="2016" name="Nat. Commun.">
        <title>Thousands of microbial genomes shed light on interconnected biogeochemical processes in an aquifer system.</title>
        <authorList>
            <person name="Anantharaman K."/>
            <person name="Brown C.T."/>
            <person name="Hug L.A."/>
            <person name="Sharon I."/>
            <person name="Castelle C.J."/>
            <person name="Probst A.J."/>
            <person name="Thomas B.C."/>
            <person name="Singh A."/>
            <person name="Wilkins M.J."/>
            <person name="Karaoz U."/>
            <person name="Brodie E.L."/>
            <person name="Williams K.H."/>
            <person name="Hubbard S.S."/>
            <person name="Banfield J.F."/>
        </authorList>
    </citation>
    <scope>NUCLEOTIDE SEQUENCE [LARGE SCALE GENOMIC DNA]</scope>
</reference>
<accession>A0A1F5SIU0</accession>
<proteinExistence type="inferred from homology"/>
<dbReference type="PANTHER" id="PTHR43758:SF2">
    <property type="entry name" value="OXIDIZED PURINE NUCLEOSIDE TRIPHOSPHATE HYDROLASE"/>
    <property type="match status" value="1"/>
</dbReference>
<comment type="similarity">
    <text evidence="2">Belongs to the Nudix hydrolase family.</text>
</comment>
<evidence type="ECO:0000256" key="4">
    <source>
        <dbReference type="ARBA" id="ARBA00022801"/>
    </source>
</evidence>
<dbReference type="SUPFAM" id="SSF55811">
    <property type="entry name" value="Nudix"/>
    <property type="match status" value="1"/>
</dbReference>
<dbReference type="EMBL" id="MFGC01000044">
    <property type="protein sequence ID" value="OGF26569.1"/>
    <property type="molecule type" value="Genomic_DNA"/>
</dbReference>
<dbReference type="AlphaFoldDB" id="A0A1F5SIU0"/>
<dbReference type="GO" id="GO:0042262">
    <property type="term" value="P:DNA protection"/>
    <property type="evidence" value="ECO:0007669"/>
    <property type="project" value="TreeGrafter"/>
</dbReference>
<dbReference type="PROSITE" id="PS51462">
    <property type="entry name" value="NUDIX"/>
    <property type="match status" value="1"/>
</dbReference>
<feature type="domain" description="Nudix hydrolase" evidence="6">
    <location>
        <begin position="1"/>
        <end position="135"/>
    </location>
</feature>
<keyword evidence="5" id="KW-0460">Magnesium</keyword>
<organism evidence="7 8">
    <name type="scientific">Candidatus Falkowbacteria bacterium RIFOXYA2_FULL_47_9</name>
    <dbReference type="NCBI Taxonomy" id="1797995"/>
    <lineage>
        <taxon>Bacteria</taxon>
        <taxon>Candidatus Falkowiibacteriota</taxon>
    </lineage>
</organism>
<evidence type="ECO:0000259" key="6">
    <source>
        <dbReference type="PROSITE" id="PS51462"/>
    </source>
</evidence>
<dbReference type="PANTHER" id="PTHR43758">
    <property type="entry name" value="7,8-DIHYDRO-8-OXOGUANINE TRIPHOSPHATASE"/>
    <property type="match status" value="1"/>
</dbReference>
<evidence type="ECO:0000256" key="5">
    <source>
        <dbReference type="ARBA" id="ARBA00022842"/>
    </source>
</evidence>
<evidence type="ECO:0000256" key="3">
    <source>
        <dbReference type="ARBA" id="ARBA00022723"/>
    </source>
</evidence>
<dbReference type="Pfam" id="PF00293">
    <property type="entry name" value="NUDIX"/>
    <property type="match status" value="1"/>
</dbReference>
<dbReference type="CDD" id="cd03427">
    <property type="entry name" value="NUDIX_MTH1_Nudt1"/>
    <property type="match status" value="1"/>
</dbReference>
<sequence length="159" mass="18785">MVNTTLVLLIKRQDNNISEICLAMKKRGFGQGRWNGVGGKLEAGETIEQGAVRETKEEINVVPIDLKKIAELTFRFIDNPEWDQIVYVYFCEKWKNNPIETEEMKPKWFRITDLPFEQMWPDDKFWLTEVLKDKLVKAEFNYEKNDIILDKNVLITDKL</sequence>
<dbReference type="Proteomes" id="UP000178925">
    <property type="component" value="Unassembled WGS sequence"/>
</dbReference>
<evidence type="ECO:0000313" key="7">
    <source>
        <dbReference type="EMBL" id="OGF26569.1"/>
    </source>
</evidence>
<protein>
    <recommendedName>
        <fullName evidence="6">Nudix hydrolase domain-containing protein</fullName>
    </recommendedName>
</protein>
<gene>
    <name evidence="7" type="ORF">A2242_00950</name>
</gene>
<dbReference type="PROSITE" id="PS00893">
    <property type="entry name" value="NUDIX_BOX"/>
    <property type="match status" value="1"/>
</dbReference>
<evidence type="ECO:0000313" key="8">
    <source>
        <dbReference type="Proteomes" id="UP000178925"/>
    </source>
</evidence>
<dbReference type="InterPro" id="IPR015797">
    <property type="entry name" value="NUDIX_hydrolase-like_dom_sf"/>
</dbReference>
<dbReference type="GO" id="GO:0008413">
    <property type="term" value="F:8-oxo-7,8-dihydroguanosine triphosphate pyrophosphatase activity"/>
    <property type="evidence" value="ECO:0007669"/>
    <property type="project" value="TreeGrafter"/>
</dbReference>
<keyword evidence="4" id="KW-0378">Hydrolase</keyword>
<keyword evidence="3" id="KW-0479">Metal-binding</keyword>
<dbReference type="STRING" id="1797995.A2242_00950"/>
<comment type="caution">
    <text evidence="7">The sequence shown here is derived from an EMBL/GenBank/DDBJ whole genome shotgun (WGS) entry which is preliminary data.</text>
</comment>
<evidence type="ECO:0000256" key="1">
    <source>
        <dbReference type="ARBA" id="ARBA00001946"/>
    </source>
</evidence>
<dbReference type="InterPro" id="IPR020084">
    <property type="entry name" value="NUDIX_hydrolase_CS"/>
</dbReference>
<dbReference type="GO" id="GO:0005737">
    <property type="term" value="C:cytoplasm"/>
    <property type="evidence" value="ECO:0007669"/>
    <property type="project" value="TreeGrafter"/>
</dbReference>
<dbReference type="InterPro" id="IPR000086">
    <property type="entry name" value="NUDIX_hydrolase_dom"/>
</dbReference>
<dbReference type="GO" id="GO:0046872">
    <property type="term" value="F:metal ion binding"/>
    <property type="evidence" value="ECO:0007669"/>
    <property type="project" value="UniProtKB-KW"/>
</dbReference>
<name>A0A1F5SIU0_9BACT</name>